<evidence type="ECO:0000256" key="5">
    <source>
        <dbReference type="ARBA" id="ARBA00023316"/>
    </source>
</evidence>
<evidence type="ECO:0000259" key="7">
    <source>
        <dbReference type="SMART" id="SM00644"/>
    </source>
</evidence>
<dbReference type="Pfam" id="PF01510">
    <property type="entry name" value="Amidase_2"/>
    <property type="match status" value="1"/>
</dbReference>
<sequence length="261" mass="29156">MKSALLLVVLLALAGCADRLSINTDYLSQGQSSRVQYIVLHYTSTDLAHSLALLTGPDVSSHYLIGDQPAPIIYRLVDEERRSWHAGESEWQGRTWLNASSIGVEIVHPGYRTLADGSREWQPYSPAQINLLITLLEDLVKRHQLPPDSVIGHSDVAPQRKVDPGPLFPWQRLAEAGLIRWPDEAAVLQARARHAQQLPDAAWFQVQLGRVGYRVPMHGEWDDATRNVLAAFQMKYRPQRHDGLPDAESAALLEVLNASLQ</sequence>
<feature type="chain" id="PRO_5015561565" description="N-acetylmuramoyl-L-alanine amidase" evidence="6">
    <location>
        <begin position="18"/>
        <end position="261"/>
    </location>
</feature>
<dbReference type="PANTHER" id="PTHR30417:SF1">
    <property type="entry name" value="N-ACETYLMURAMOYL-L-ALANINE AMIDASE AMID"/>
    <property type="match status" value="1"/>
</dbReference>
<name>A0A2T5P9M8_9PSED</name>
<dbReference type="InterPro" id="IPR002502">
    <property type="entry name" value="Amidase_domain"/>
</dbReference>
<dbReference type="Gene3D" id="1.10.101.10">
    <property type="entry name" value="PGBD-like superfamily/PGBD"/>
    <property type="match status" value="1"/>
</dbReference>
<organism evidence="8 9">
    <name type="scientific">Pseudomonas mangrovi</name>
    <dbReference type="NCBI Taxonomy" id="2161748"/>
    <lineage>
        <taxon>Bacteria</taxon>
        <taxon>Pseudomonadati</taxon>
        <taxon>Pseudomonadota</taxon>
        <taxon>Gammaproteobacteria</taxon>
        <taxon>Pseudomonadales</taxon>
        <taxon>Pseudomonadaceae</taxon>
        <taxon>Pseudomonas</taxon>
    </lineage>
</organism>
<evidence type="ECO:0000313" key="9">
    <source>
        <dbReference type="Proteomes" id="UP000244064"/>
    </source>
</evidence>
<dbReference type="InterPro" id="IPR036505">
    <property type="entry name" value="Amidase/PGRP_sf"/>
</dbReference>
<keyword evidence="6" id="KW-0732">Signal</keyword>
<reference evidence="8 9" key="1">
    <citation type="submission" date="2018-04" db="EMBL/GenBank/DDBJ databases">
        <title>Pseudomonas sp. nov., isolated from mangrove soil.</title>
        <authorList>
            <person name="Chen C."/>
        </authorList>
    </citation>
    <scope>NUCLEOTIDE SEQUENCE [LARGE SCALE GENOMIC DNA]</scope>
    <source>
        <strain evidence="8 9">TC-11</strain>
    </source>
</reference>
<keyword evidence="9" id="KW-1185">Reference proteome</keyword>
<dbReference type="PANTHER" id="PTHR30417">
    <property type="entry name" value="N-ACETYLMURAMOYL-L-ALANINE AMIDASE AMID"/>
    <property type="match status" value="1"/>
</dbReference>
<evidence type="ECO:0000256" key="3">
    <source>
        <dbReference type="ARBA" id="ARBA00011901"/>
    </source>
</evidence>
<evidence type="ECO:0000313" key="8">
    <source>
        <dbReference type="EMBL" id="PTU74429.1"/>
    </source>
</evidence>
<dbReference type="AlphaFoldDB" id="A0A2T5P9M8"/>
<dbReference type="SUPFAM" id="SSF47090">
    <property type="entry name" value="PGBD-like"/>
    <property type="match status" value="1"/>
</dbReference>
<dbReference type="GO" id="GO:0008745">
    <property type="term" value="F:N-acetylmuramoyl-L-alanine amidase activity"/>
    <property type="evidence" value="ECO:0007669"/>
    <property type="project" value="UniProtKB-EC"/>
</dbReference>
<dbReference type="Gene3D" id="3.40.80.10">
    <property type="entry name" value="Peptidoglycan recognition protein-like"/>
    <property type="match status" value="1"/>
</dbReference>
<dbReference type="SMART" id="SM00644">
    <property type="entry name" value="Ami_2"/>
    <property type="match status" value="1"/>
</dbReference>
<dbReference type="CDD" id="cd06583">
    <property type="entry name" value="PGRP"/>
    <property type="match status" value="1"/>
</dbReference>
<comment type="caution">
    <text evidence="8">The sequence shown here is derived from an EMBL/GenBank/DDBJ whole genome shotgun (WGS) entry which is preliminary data.</text>
</comment>
<feature type="signal peptide" evidence="6">
    <location>
        <begin position="1"/>
        <end position="17"/>
    </location>
</feature>
<dbReference type="GO" id="GO:0009253">
    <property type="term" value="P:peptidoglycan catabolic process"/>
    <property type="evidence" value="ECO:0007669"/>
    <property type="project" value="InterPro"/>
</dbReference>
<dbReference type="EMBL" id="QASN01000017">
    <property type="protein sequence ID" value="PTU74429.1"/>
    <property type="molecule type" value="Genomic_DNA"/>
</dbReference>
<comment type="catalytic activity">
    <reaction evidence="1">
        <text>Hydrolyzes the link between N-acetylmuramoyl residues and L-amino acid residues in certain cell-wall glycopeptides.</text>
        <dbReference type="EC" id="3.5.1.28"/>
    </reaction>
</comment>
<evidence type="ECO:0000256" key="4">
    <source>
        <dbReference type="ARBA" id="ARBA00022801"/>
    </source>
</evidence>
<dbReference type="InterPro" id="IPR036365">
    <property type="entry name" value="PGBD-like_sf"/>
</dbReference>
<dbReference type="Proteomes" id="UP000244064">
    <property type="component" value="Unassembled WGS sequence"/>
</dbReference>
<dbReference type="InterPro" id="IPR036366">
    <property type="entry name" value="PGBDSf"/>
</dbReference>
<dbReference type="SUPFAM" id="SSF55846">
    <property type="entry name" value="N-acetylmuramoyl-L-alanine amidase-like"/>
    <property type="match status" value="1"/>
</dbReference>
<dbReference type="InterPro" id="IPR051206">
    <property type="entry name" value="NAMLAA_amidase_2"/>
</dbReference>
<evidence type="ECO:0000256" key="1">
    <source>
        <dbReference type="ARBA" id="ARBA00001561"/>
    </source>
</evidence>
<dbReference type="RefSeq" id="WP_108107127.1">
    <property type="nucleotide sequence ID" value="NZ_QASN01000017.1"/>
</dbReference>
<accession>A0A2T5P9M8</accession>
<dbReference type="FunFam" id="3.40.80.10:FF:000003">
    <property type="entry name" value="N-acetylmuramoyl-L-alanine amidase"/>
    <property type="match status" value="1"/>
</dbReference>
<dbReference type="PROSITE" id="PS51257">
    <property type="entry name" value="PROKAR_LIPOPROTEIN"/>
    <property type="match status" value="1"/>
</dbReference>
<dbReference type="GO" id="GO:0009254">
    <property type="term" value="P:peptidoglycan turnover"/>
    <property type="evidence" value="ECO:0007669"/>
    <property type="project" value="TreeGrafter"/>
</dbReference>
<protein>
    <recommendedName>
        <fullName evidence="3">N-acetylmuramoyl-L-alanine amidase</fullName>
        <ecNumber evidence="3">3.5.1.28</ecNumber>
    </recommendedName>
</protein>
<dbReference type="EC" id="3.5.1.28" evidence="3"/>
<evidence type="ECO:0000256" key="6">
    <source>
        <dbReference type="SAM" id="SignalP"/>
    </source>
</evidence>
<keyword evidence="4" id="KW-0378">Hydrolase</keyword>
<proteinExistence type="inferred from homology"/>
<dbReference type="GO" id="GO:0071555">
    <property type="term" value="P:cell wall organization"/>
    <property type="evidence" value="ECO:0007669"/>
    <property type="project" value="UniProtKB-KW"/>
</dbReference>
<gene>
    <name evidence="8" type="ORF">DBO85_10060</name>
</gene>
<evidence type="ECO:0000256" key="2">
    <source>
        <dbReference type="ARBA" id="ARBA00007553"/>
    </source>
</evidence>
<dbReference type="OrthoDB" id="9794842at2"/>
<comment type="similarity">
    <text evidence="2">Belongs to the N-acetylmuramoyl-L-alanine amidase 2 family.</text>
</comment>
<feature type="domain" description="N-acetylmuramoyl-L-alanine amidase" evidence="7">
    <location>
        <begin position="23"/>
        <end position="165"/>
    </location>
</feature>
<keyword evidence="5" id="KW-0961">Cell wall biogenesis/degradation</keyword>
<dbReference type="GO" id="GO:0019867">
    <property type="term" value="C:outer membrane"/>
    <property type="evidence" value="ECO:0007669"/>
    <property type="project" value="TreeGrafter"/>
</dbReference>